<dbReference type="PIRSF" id="PIRSF001361">
    <property type="entry name" value="DAHP_synthase"/>
    <property type="match status" value="1"/>
</dbReference>
<gene>
    <name evidence="10" type="primary">aroF</name>
    <name evidence="10" type="ORF">GCM10007878_04020</name>
</gene>
<keyword evidence="4 8" id="KW-0028">Amino-acid biosynthesis</keyword>
<comment type="caution">
    <text evidence="10">The sequence shown here is derived from an EMBL/GenBank/DDBJ whole genome shotgun (WGS) entry which is preliminary data.</text>
</comment>
<dbReference type="EMBL" id="BSOR01000008">
    <property type="protein sequence ID" value="GLR62967.1"/>
    <property type="molecule type" value="Genomic_DNA"/>
</dbReference>
<evidence type="ECO:0000256" key="4">
    <source>
        <dbReference type="ARBA" id="ARBA00022605"/>
    </source>
</evidence>
<keyword evidence="11" id="KW-1185">Reference proteome</keyword>
<keyword evidence="5 8" id="KW-0808">Transferase</keyword>
<evidence type="ECO:0000313" key="10">
    <source>
        <dbReference type="EMBL" id="GLR62967.1"/>
    </source>
</evidence>
<evidence type="ECO:0000256" key="8">
    <source>
        <dbReference type="PIRNR" id="PIRNR001361"/>
    </source>
</evidence>
<evidence type="ECO:0000313" key="11">
    <source>
        <dbReference type="Proteomes" id="UP001156682"/>
    </source>
</evidence>
<organism evidence="10 11">
    <name type="scientific">Marinospirillum insulare</name>
    <dbReference type="NCBI Taxonomy" id="217169"/>
    <lineage>
        <taxon>Bacteria</taxon>
        <taxon>Pseudomonadati</taxon>
        <taxon>Pseudomonadota</taxon>
        <taxon>Gammaproteobacteria</taxon>
        <taxon>Oceanospirillales</taxon>
        <taxon>Oceanospirillaceae</taxon>
        <taxon>Marinospirillum</taxon>
    </lineage>
</organism>
<keyword evidence="6 8" id="KW-0057">Aromatic amino acid biosynthesis</keyword>
<name>A0ABQ5ZV95_9GAMM</name>
<dbReference type="InterPro" id="IPR006219">
    <property type="entry name" value="DAHP_synth_1"/>
</dbReference>
<evidence type="ECO:0000256" key="1">
    <source>
        <dbReference type="ARBA" id="ARBA00003726"/>
    </source>
</evidence>
<evidence type="ECO:0000256" key="2">
    <source>
        <dbReference type="ARBA" id="ARBA00004688"/>
    </source>
</evidence>
<dbReference type="PANTHER" id="PTHR21225">
    <property type="entry name" value="PHOSPHO-2-DEHYDRO-3-DEOXYHEPTONATE ALDOLASE DAHP SYNTHETASE"/>
    <property type="match status" value="1"/>
</dbReference>
<sequence>MNSKLSTTTNEQSITTPAELTQQLPLAANLQAQIAKQRLAIQKIISGEDKRLIVVVGPCSTHDSAASLDYAQRLVKLQEKVADKLLLVMRVYLEKPRTCLGWKGMVNDPDRDASNNLNKGLLVSRQLMLQIAQLGLPLATEALNPFLAPYFEDLVSWYALGARTTESQTHREMASQLPGSLGFKNGTDGGFSVAINAIKAAAQPQQITRINSHGQLVLSNSPGNQSSHLVLRGGNAGPNYYPEQVTAASQALLKAGVNHRVMIDASHANCGKVAERQQEVLESVGQQLQANQPILGVMLESFLVAGQQPLQAGEGTYGQSMTDPCLDWQATSNSLIKLAQTVKLTAQVAEPA</sequence>
<comment type="function">
    <text evidence="1 8">Stereospecific condensation of phosphoenolpyruvate (PEP) and D-erythrose-4-phosphate (E4P) giving rise to 3-deoxy-D-arabino-heptulosonate-7-phosphate (DAHP).</text>
</comment>
<accession>A0ABQ5ZV95</accession>
<evidence type="ECO:0000256" key="3">
    <source>
        <dbReference type="ARBA" id="ARBA00007985"/>
    </source>
</evidence>
<comment type="similarity">
    <text evidence="3 8">Belongs to the class-I DAHP synthase family.</text>
</comment>
<evidence type="ECO:0000256" key="5">
    <source>
        <dbReference type="ARBA" id="ARBA00022679"/>
    </source>
</evidence>
<dbReference type="SUPFAM" id="SSF51569">
    <property type="entry name" value="Aldolase"/>
    <property type="match status" value="1"/>
</dbReference>
<reference evidence="11" key="1">
    <citation type="journal article" date="2019" name="Int. J. Syst. Evol. Microbiol.">
        <title>The Global Catalogue of Microorganisms (GCM) 10K type strain sequencing project: providing services to taxonomists for standard genome sequencing and annotation.</title>
        <authorList>
            <consortium name="The Broad Institute Genomics Platform"/>
            <consortium name="The Broad Institute Genome Sequencing Center for Infectious Disease"/>
            <person name="Wu L."/>
            <person name="Ma J."/>
        </authorList>
    </citation>
    <scope>NUCLEOTIDE SEQUENCE [LARGE SCALE GENOMIC DNA]</scope>
    <source>
        <strain evidence="11">NBRC 100033</strain>
    </source>
</reference>
<dbReference type="RefSeq" id="WP_027851641.1">
    <property type="nucleotide sequence ID" value="NZ_BSOR01000008.1"/>
</dbReference>
<protein>
    <recommendedName>
        <fullName evidence="8">Phospho-2-dehydro-3-deoxyheptonate aldolase</fullName>
        <ecNumber evidence="8">2.5.1.54</ecNumber>
    </recommendedName>
</protein>
<dbReference type="EC" id="2.5.1.54" evidence="8"/>
<dbReference type="Pfam" id="PF00793">
    <property type="entry name" value="DAHP_synth_1"/>
    <property type="match status" value="1"/>
</dbReference>
<dbReference type="NCBIfam" id="TIGR00034">
    <property type="entry name" value="aroFGH"/>
    <property type="match status" value="1"/>
</dbReference>
<feature type="domain" description="DAHP synthetase I/KDSA" evidence="9">
    <location>
        <begin position="38"/>
        <end position="332"/>
    </location>
</feature>
<comment type="pathway">
    <text evidence="2 8">Metabolic intermediate biosynthesis; chorismate biosynthesis; chorismate from D-erythrose 4-phosphate and phosphoenolpyruvate: step 1/7.</text>
</comment>
<dbReference type="PANTHER" id="PTHR21225:SF12">
    <property type="entry name" value="PHOSPHO-2-DEHYDRO-3-DEOXYHEPTONATE ALDOLASE, TYROSINE-INHIBITED"/>
    <property type="match status" value="1"/>
</dbReference>
<evidence type="ECO:0000259" key="9">
    <source>
        <dbReference type="Pfam" id="PF00793"/>
    </source>
</evidence>
<comment type="catalytic activity">
    <reaction evidence="7 8">
        <text>D-erythrose 4-phosphate + phosphoenolpyruvate + H2O = 7-phospho-2-dehydro-3-deoxy-D-arabino-heptonate + phosphate</text>
        <dbReference type="Rhea" id="RHEA:14717"/>
        <dbReference type="ChEBI" id="CHEBI:15377"/>
        <dbReference type="ChEBI" id="CHEBI:16897"/>
        <dbReference type="ChEBI" id="CHEBI:43474"/>
        <dbReference type="ChEBI" id="CHEBI:58394"/>
        <dbReference type="ChEBI" id="CHEBI:58702"/>
        <dbReference type="EC" id="2.5.1.54"/>
    </reaction>
</comment>
<evidence type="ECO:0000256" key="7">
    <source>
        <dbReference type="ARBA" id="ARBA00047508"/>
    </source>
</evidence>
<dbReference type="NCBIfam" id="NF009395">
    <property type="entry name" value="PRK12755.1"/>
    <property type="match status" value="1"/>
</dbReference>
<proteinExistence type="inferred from homology"/>
<dbReference type="Gene3D" id="3.20.20.70">
    <property type="entry name" value="Aldolase class I"/>
    <property type="match status" value="1"/>
</dbReference>
<dbReference type="Proteomes" id="UP001156682">
    <property type="component" value="Unassembled WGS sequence"/>
</dbReference>
<dbReference type="InterPro" id="IPR013785">
    <property type="entry name" value="Aldolase_TIM"/>
</dbReference>
<dbReference type="InterPro" id="IPR006218">
    <property type="entry name" value="DAHP1/KDSA"/>
</dbReference>
<evidence type="ECO:0000256" key="6">
    <source>
        <dbReference type="ARBA" id="ARBA00023141"/>
    </source>
</evidence>